<reference evidence="1 2" key="1">
    <citation type="journal article" date="2021" name="Commun. Biol.">
        <title>The genome of Shorea leprosula (Dipterocarpaceae) highlights the ecological relevance of drought in aseasonal tropical rainforests.</title>
        <authorList>
            <person name="Ng K.K.S."/>
            <person name="Kobayashi M.J."/>
            <person name="Fawcett J.A."/>
            <person name="Hatakeyama M."/>
            <person name="Paape T."/>
            <person name="Ng C.H."/>
            <person name="Ang C.C."/>
            <person name="Tnah L.H."/>
            <person name="Lee C.T."/>
            <person name="Nishiyama T."/>
            <person name="Sese J."/>
            <person name="O'Brien M.J."/>
            <person name="Copetti D."/>
            <person name="Mohd Noor M.I."/>
            <person name="Ong R.C."/>
            <person name="Putra M."/>
            <person name="Sireger I.Z."/>
            <person name="Indrioko S."/>
            <person name="Kosugi Y."/>
            <person name="Izuno A."/>
            <person name="Isagi Y."/>
            <person name="Lee S.L."/>
            <person name="Shimizu K.K."/>
        </authorList>
    </citation>
    <scope>NUCLEOTIDE SEQUENCE [LARGE SCALE GENOMIC DNA]</scope>
    <source>
        <strain evidence="1">214</strain>
    </source>
</reference>
<protein>
    <submittedName>
        <fullName evidence="1">Uncharacterized protein</fullName>
    </submittedName>
</protein>
<accession>A0AAV5J9G3</accession>
<dbReference type="EMBL" id="BPVZ01000028">
    <property type="protein sequence ID" value="GKV08002.1"/>
    <property type="molecule type" value="Genomic_DNA"/>
</dbReference>
<evidence type="ECO:0000313" key="2">
    <source>
        <dbReference type="Proteomes" id="UP001054252"/>
    </source>
</evidence>
<comment type="caution">
    <text evidence="1">The sequence shown here is derived from an EMBL/GenBank/DDBJ whole genome shotgun (WGS) entry which is preliminary data.</text>
</comment>
<name>A0AAV5J9G3_9ROSI</name>
<dbReference type="Proteomes" id="UP001054252">
    <property type="component" value="Unassembled WGS sequence"/>
</dbReference>
<proteinExistence type="predicted"/>
<evidence type="ECO:0000313" key="1">
    <source>
        <dbReference type="EMBL" id="GKV08002.1"/>
    </source>
</evidence>
<gene>
    <name evidence="1" type="ORF">SLEP1_g19695</name>
</gene>
<sequence length="45" mass="5166">MVIIWFYMSLKAGQKRREGCISALPYVPKKKKMEGREGGNIHKAD</sequence>
<dbReference type="AlphaFoldDB" id="A0AAV5J9G3"/>
<organism evidence="1 2">
    <name type="scientific">Rubroshorea leprosula</name>
    <dbReference type="NCBI Taxonomy" id="152421"/>
    <lineage>
        <taxon>Eukaryota</taxon>
        <taxon>Viridiplantae</taxon>
        <taxon>Streptophyta</taxon>
        <taxon>Embryophyta</taxon>
        <taxon>Tracheophyta</taxon>
        <taxon>Spermatophyta</taxon>
        <taxon>Magnoliopsida</taxon>
        <taxon>eudicotyledons</taxon>
        <taxon>Gunneridae</taxon>
        <taxon>Pentapetalae</taxon>
        <taxon>rosids</taxon>
        <taxon>malvids</taxon>
        <taxon>Malvales</taxon>
        <taxon>Dipterocarpaceae</taxon>
        <taxon>Rubroshorea</taxon>
    </lineage>
</organism>
<keyword evidence="2" id="KW-1185">Reference proteome</keyword>